<feature type="region of interest" description="Disordered" evidence="1">
    <location>
        <begin position="1350"/>
        <end position="1444"/>
    </location>
</feature>
<comment type="caution">
    <text evidence="2">The sequence shown here is derived from an EMBL/GenBank/DDBJ whole genome shotgun (WGS) entry which is preliminary data.</text>
</comment>
<keyword evidence="3" id="KW-1185">Reference proteome</keyword>
<organism evidence="2 3">
    <name type="scientific">Wickerhamomyces pijperi</name>
    <name type="common">Yeast</name>
    <name type="synonym">Pichia pijperi</name>
    <dbReference type="NCBI Taxonomy" id="599730"/>
    <lineage>
        <taxon>Eukaryota</taxon>
        <taxon>Fungi</taxon>
        <taxon>Dikarya</taxon>
        <taxon>Ascomycota</taxon>
        <taxon>Saccharomycotina</taxon>
        <taxon>Saccharomycetes</taxon>
        <taxon>Phaffomycetales</taxon>
        <taxon>Wickerhamomycetaceae</taxon>
        <taxon>Wickerhamomyces</taxon>
    </lineage>
</organism>
<feature type="compositionally biased region" description="Low complexity" evidence="1">
    <location>
        <begin position="847"/>
        <end position="856"/>
    </location>
</feature>
<feature type="compositionally biased region" description="Low complexity" evidence="1">
    <location>
        <begin position="1777"/>
        <end position="1793"/>
    </location>
</feature>
<reference evidence="2" key="2">
    <citation type="submission" date="2021-01" db="EMBL/GenBank/DDBJ databases">
        <authorList>
            <person name="Schikora-Tamarit M.A."/>
        </authorList>
    </citation>
    <scope>NUCLEOTIDE SEQUENCE</scope>
    <source>
        <strain evidence="2">CBS2887</strain>
    </source>
</reference>
<feature type="compositionally biased region" description="Basic and acidic residues" evidence="1">
    <location>
        <begin position="1630"/>
        <end position="1645"/>
    </location>
</feature>
<feature type="compositionally biased region" description="Polar residues" evidence="1">
    <location>
        <begin position="1370"/>
        <end position="1386"/>
    </location>
</feature>
<feature type="compositionally biased region" description="Basic and acidic residues" evidence="1">
    <location>
        <begin position="1420"/>
        <end position="1431"/>
    </location>
</feature>
<feature type="compositionally biased region" description="Basic and acidic residues" evidence="1">
    <location>
        <begin position="1207"/>
        <end position="1225"/>
    </location>
</feature>
<feature type="compositionally biased region" description="Low complexity" evidence="1">
    <location>
        <begin position="711"/>
        <end position="725"/>
    </location>
</feature>
<feature type="region of interest" description="Disordered" evidence="1">
    <location>
        <begin position="378"/>
        <end position="403"/>
    </location>
</feature>
<accession>A0A9P8Q6T0</accession>
<dbReference type="GO" id="GO:0045454">
    <property type="term" value="P:cell redox homeostasis"/>
    <property type="evidence" value="ECO:0007669"/>
    <property type="project" value="TreeGrafter"/>
</dbReference>
<feature type="compositionally biased region" description="Polar residues" evidence="1">
    <location>
        <begin position="1273"/>
        <end position="1292"/>
    </location>
</feature>
<evidence type="ECO:0000256" key="1">
    <source>
        <dbReference type="SAM" id="MobiDB-lite"/>
    </source>
</evidence>
<feature type="compositionally biased region" description="Polar residues" evidence="1">
    <location>
        <begin position="857"/>
        <end position="871"/>
    </location>
</feature>
<evidence type="ECO:0000313" key="2">
    <source>
        <dbReference type="EMBL" id="KAH3683879.1"/>
    </source>
</evidence>
<reference evidence="2" key="1">
    <citation type="journal article" date="2021" name="Open Biol.">
        <title>Shared evolutionary footprints suggest mitochondrial oxidative damage underlies multiple complex I losses in fungi.</title>
        <authorList>
            <person name="Schikora-Tamarit M.A."/>
            <person name="Marcet-Houben M."/>
            <person name="Nosek J."/>
            <person name="Gabaldon T."/>
        </authorList>
    </citation>
    <scope>NUCLEOTIDE SEQUENCE</scope>
    <source>
        <strain evidence="2">CBS2887</strain>
    </source>
</reference>
<feature type="compositionally biased region" description="Low complexity" evidence="1">
    <location>
        <begin position="733"/>
        <end position="746"/>
    </location>
</feature>
<feature type="compositionally biased region" description="Polar residues" evidence="1">
    <location>
        <begin position="1004"/>
        <end position="1018"/>
    </location>
</feature>
<feature type="compositionally biased region" description="Polar residues" evidence="1">
    <location>
        <begin position="312"/>
        <end position="323"/>
    </location>
</feature>
<protein>
    <submittedName>
        <fullName evidence="2">Uncharacterized protein</fullName>
    </submittedName>
</protein>
<gene>
    <name evidence="2" type="ORF">WICPIJ_005140</name>
</gene>
<dbReference type="GO" id="GO:0005829">
    <property type="term" value="C:cytosol"/>
    <property type="evidence" value="ECO:0007669"/>
    <property type="project" value="TreeGrafter"/>
</dbReference>
<feature type="compositionally biased region" description="Low complexity" evidence="1">
    <location>
        <begin position="1350"/>
        <end position="1366"/>
    </location>
</feature>
<dbReference type="PANTHER" id="PTHR43503:SF2">
    <property type="entry name" value="NEGATIVE REGULATOR OF SPORULATION MDS3-RELATED"/>
    <property type="match status" value="1"/>
</dbReference>
<sequence>MAPLLPSESTPYTVTLPTSETGDERYLLNSRTGSATASTSSNIVVHGGFTCGLNLKKINVFEIEKQLIEQGYINSQDSWESLLSAEMFYLDVIQRKWHHLAIEPPEQESHQDGHSKTLKPKPRAFHSLTVFHDKLFIYGGLAYDFSSHSFVPCNDLWEFSIDSKRWKCLNDGSTSGMVSRFGHQIIAVDYVAPDDANKESLATEASKFPEKTPCLAIVGGRGELNQELNHVILYDLNRERYIGTSEMRLTLNEMRSKGNQPDLDPIAPSESNPKVFLKCLKETGFVIGASSSHFENDPNSELDESSEAGSGDQKSSTLNFTGKTNNDTIILYNPFVPSEEDEEDKALDLVSSNPLVSIPVTPDATGLRLPLSHSQLQSHNSLAKNSSNSSKQQSKANSSIPNNQLTMPSGVVFGSNIIVSGFDSKFNEYQVFSYNMPSMKWTRLNIGGMTTASTTSNKSYLWKTFIWGSHHNVIILGSSDFSVGGGEEDHHTVQKFDLFIALSLPIINIFHSFRTSSQSCPARANSNTNSNSNGRKKPSRAGTAHMFKETTNFEAYAKYVSPTTKLSSIRSIFPNYAVTLGRNSFERYGSYLADFEFISADGDKCNVPLVLLRKRWGRCFDMLLSRGYARAVYQLENNQSVSSKAVDSEGVEHDSLVKKSISLINKATTSMSPASGTGGATPSGASSSAAVSPARRNSDHAPQFRLPFQDNNNNNNNNSSGSSKSPQLAPAFSTGSRSGSGSVSAGPTSRKASVISTGNLSMTSLSAGNSSISGLTATVGTTVGGAAGDAPTLDFSNLPPRLEEPTESLPPLPSEATSHHLHQPPQFNSSFMPLKRDYLMRDHSNHSGHSGFSNLSPRNSPRGSVSGTSHLGSGPGSPSSAAGPGPGPGPIPTTACSSSTDAAGFSAGSTATGNTNAPSTTSSNNVPVPVGGSSTSSSSKLKDLRPANVLRRKMNSSGGTAPASGSSTPGGATSNATGNNSRSSSFQANDETQSATNTATATAEDQSNNVPNTSGGSSASLTQLMEPLLIPRSMYLPFSTCTVDALTEFFFTGQLGNKWLLTPTTTDLLLISKFYEIPLLYDLISEVMFAVLGKKEMGVMNSHFSFLGVFFGKLRAAYAEDINDQQNDPDSEGGARDVEELIDQFFLEHPHVLPTFNKIEEDLNTLDDGFLNLSLLSRRRERMKSLAKSRADSVSTNGSSIITGGTREAERTDSSSRHSSIAEKRKQSRGSGKIGKSRLSKQVSVEETEDDEDKASGADYGDDSEDESDIEPETQQSPVAPSKFNTDTTRPVSSYYDLADGEDNIGPKQMSRVSTATTSVANMSEAVMDDDDPLSIVSVSNSATRSAPVSASASASDSAQSPSRAATATAAFNKSRSGSEGESTVIQVPEGMFRMPKNPKRSEVRGYIGSDDEDFQFGSHSERVDSHRGRIADSTSSDSDSNGNMTFGLGLVGELKLKIHEDDHATASAAATAAGSTKPQVAENPSNSTPASTHDKSIATLENLAAPDALTPSDALIQLIYETAALACDMKLLLRSLNILELSHLIRTEREKLMKELDEYLLRFEEDRLRRKLQKREQLLLREERERKEMMFAMSAPMTAANSEAHKVQEFPHRRIVGEEFDEDSIRHPEHYHQQQQHQHLDVSDSHSISSLSTVATNGTNPASSTAGSAKKESKMKKTFSTLRSISSINLASLNQSTSVNHQANVGGTGGGLFGRKASMVSTYSTTHAQSFSAADSTGRIPAQFIESSNNNSNGNKTSSKGIKNPFRNMKSGKLFNIIPTSSSSSNATGPGSETNKTSGK</sequence>
<name>A0A9P8Q6T0_WICPI</name>
<feature type="compositionally biased region" description="Low complexity" evidence="1">
    <location>
        <begin position="1748"/>
        <end position="1762"/>
    </location>
</feature>
<dbReference type="InterPro" id="IPR015915">
    <property type="entry name" value="Kelch-typ_b-propeller"/>
</dbReference>
<feature type="region of interest" description="Disordered" evidence="1">
    <location>
        <begin position="1186"/>
        <end position="1312"/>
    </location>
</feature>
<feature type="compositionally biased region" description="Polar residues" evidence="1">
    <location>
        <begin position="1654"/>
        <end position="1668"/>
    </location>
</feature>
<proteinExistence type="predicted"/>
<feature type="compositionally biased region" description="Polar residues" evidence="1">
    <location>
        <begin position="982"/>
        <end position="994"/>
    </location>
</feature>
<dbReference type="SUPFAM" id="SSF117281">
    <property type="entry name" value="Kelch motif"/>
    <property type="match status" value="1"/>
</dbReference>
<evidence type="ECO:0000313" key="3">
    <source>
        <dbReference type="Proteomes" id="UP000774326"/>
    </source>
</evidence>
<feature type="compositionally biased region" description="Polar residues" evidence="1">
    <location>
        <begin position="1192"/>
        <end position="1203"/>
    </location>
</feature>
<feature type="region of interest" description="Disordered" evidence="1">
    <location>
        <begin position="788"/>
        <end position="1018"/>
    </location>
</feature>
<dbReference type="Gene3D" id="2.120.10.80">
    <property type="entry name" value="Kelch-type beta propeller"/>
    <property type="match status" value="1"/>
</dbReference>
<feature type="region of interest" description="Disordered" evidence="1">
    <location>
        <begin position="518"/>
        <end position="542"/>
    </location>
</feature>
<feature type="compositionally biased region" description="Low complexity" evidence="1">
    <location>
        <begin position="955"/>
        <end position="981"/>
    </location>
</feature>
<feature type="compositionally biased region" description="Polar residues" evidence="1">
    <location>
        <begin position="1483"/>
        <end position="1492"/>
    </location>
</feature>
<feature type="region of interest" description="Disordered" evidence="1">
    <location>
        <begin position="1630"/>
        <end position="1676"/>
    </location>
</feature>
<feature type="compositionally biased region" description="Acidic residues" evidence="1">
    <location>
        <begin position="1260"/>
        <end position="1272"/>
    </location>
</feature>
<feature type="compositionally biased region" description="Basic and acidic residues" evidence="1">
    <location>
        <begin position="834"/>
        <end position="845"/>
    </location>
</feature>
<feature type="compositionally biased region" description="Low complexity" evidence="1">
    <location>
        <begin position="378"/>
        <end position="399"/>
    </location>
</feature>
<feature type="region of interest" description="Disordered" evidence="1">
    <location>
        <begin position="1468"/>
        <end position="1494"/>
    </location>
</feature>
<feature type="compositionally biased region" description="Low complexity" evidence="1">
    <location>
        <begin position="897"/>
        <end position="925"/>
    </location>
</feature>
<dbReference type="GO" id="GO:0005739">
    <property type="term" value="C:mitochondrion"/>
    <property type="evidence" value="ECO:0007669"/>
    <property type="project" value="TreeGrafter"/>
</dbReference>
<feature type="region of interest" description="Disordered" evidence="1">
    <location>
        <begin position="291"/>
        <end position="323"/>
    </location>
</feature>
<dbReference type="EMBL" id="JAEUBG010002887">
    <property type="protein sequence ID" value="KAH3683879.1"/>
    <property type="molecule type" value="Genomic_DNA"/>
</dbReference>
<feature type="region of interest" description="Disordered" evidence="1">
    <location>
        <begin position="669"/>
        <end position="750"/>
    </location>
</feature>
<feature type="compositionally biased region" description="Low complexity" evidence="1">
    <location>
        <begin position="682"/>
        <end position="694"/>
    </location>
</feature>
<dbReference type="PANTHER" id="PTHR43503">
    <property type="entry name" value="MCG48959-RELATED"/>
    <property type="match status" value="1"/>
</dbReference>
<dbReference type="Proteomes" id="UP000774326">
    <property type="component" value="Unassembled WGS sequence"/>
</dbReference>
<feature type="compositionally biased region" description="Low complexity" evidence="1">
    <location>
        <begin position="1468"/>
        <end position="1477"/>
    </location>
</feature>
<dbReference type="OrthoDB" id="10001928at2759"/>
<feature type="region of interest" description="Disordered" evidence="1">
    <location>
        <begin position="1745"/>
        <end position="1801"/>
    </location>
</feature>